<dbReference type="EMBL" id="BTGU01000074">
    <property type="protein sequence ID" value="GMN57967.1"/>
    <property type="molecule type" value="Genomic_DNA"/>
</dbReference>
<accession>A0AA88IZP0</accession>
<dbReference type="Proteomes" id="UP001187192">
    <property type="component" value="Unassembled WGS sequence"/>
</dbReference>
<evidence type="ECO:0000313" key="2">
    <source>
        <dbReference type="EMBL" id="GMN57967.1"/>
    </source>
</evidence>
<name>A0AA88IZP0_FICCA</name>
<gene>
    <name evidence="2" type="ORF">TIFTF001_027068</name>
</gene>
<keyword evidence="3" id="KW-1185">Reference proteome</keyword>
<comment type="caution">
    <text evidence="2">The sequence shown here is derived from an EMBL/GenBank/DDBJ whole genome shotgun (WGS) entry which is preliminary data.</text>
</comment>
<evidence type="ECO:0000313" key="3">
    <source>
        <dbReference type="Proteomes" id="UP001187192"/>
    </source>
</evidence>
<protein>
    <submittedName>
        <fullName evidence="2">Uncharacterized protein</fullName>
    </submittedName>
</protein>
<sequence length="101" mass="10912">MSGGNAQCYLHTEGERGNLTATSPRRVGGGSSSHGCGSKICIAGGKETQRLVCLFCTSLEPYVISNLASTQEIQEMLNFLCKLTDPMFASYQMITRLNPTM</sequence>
<reference evidence="2" key="1">
    <citation type="submission" date="2023-07" db="EMBL/GenBank/DDBJ databases">
        <title>draft genome sequence of fig (Ficus carica).</title>
        <authorList>
            <person name="Takahashi T."/>
            <person name="Nishimura K."/>
        </authorList>
    </citation>
    <scope>NUCLEOTIDE SEQUENCE</scope>
</reference>
<organism evidence="2 3">
    <name type="scientific">Ficus carica</name>
    <name type="common">Common fig</name>
    <dbReference type="NCBI Taxonomy" id="3494"/>
    <lineage>
        <taxon>Eukaryota</taxon>
        <taxon>Viridiplantae</taxon>
        <taxon>Streptophyta</taxon>
        <taxon>Embryophyta</taxon>
        <taxon>Tracheophyta</taxon>
        <taxon>Spermatophyta</taxon>
        <taxon>Magnoliopsida</taxon>
        <taxon>eudicotyledons</taxon>
        <taxon>Gunneridae</taxon>
        <taxon>Pentapetalae</taxon>
        <taxon>rosids</taxon>
        <taxon>fabids</taxon>
        <taxon>Rosales</taxon>
        <taxon>Moraceae</taxon>
        <taxon>Ficeae</taxon>
        <taxon>Ficus</taxon>
    </lineage>
</organism>
<evidence type="ECO:0000256" key="1">
    <source>
        <dbReference type="SAM" id="MobiDB-lite"/>
    </source>
</evidence>
<proteinExistence type="predicted"/>
<feature type="region of interest" description="Disordered" evidence="1">
    <location>
        <begin position="15"/>
        <end position="35"/>
    </location>
</feature>
<dbReference type="Gramene" id="FCD_00022472-RA">
    <property type="protein sequence ID" value="FCD_00022472-RA:cds"/>
    <property type="gene ID" value="FCD_00022472"/>
</dbReference>
<dbReference type="AlphaFoldDB" id="A0AA88IZP0"/>